<dbReference type="EMBL" id="DVMJ01000038">
    <property type="protein sequence ID" value="HIU13312.1"/>
    <property type="molecule type" value="Genomic_DNA"/>
</dbReference>
<protein>
    <submittedName>
        <fullName evidence="2">Uncharacterized protein</fullName>
    </submittedName>
</protein>
<feature type="transmembrane region" description="Helical" evidence="1">
    <location>
        <begin position="6"/>
        <end position="24"/>
    </location>
</feature>
<comment type="caution">
    <text evidence="2">The sequence shown here is derived from an EMBL/GenBank/DDBJ whole genome shotgun (WGS) entry which is preliminary data.</text>
</comment>
<dbReference type="Proteomes" id="UP000824175">
    <property type="component" value="Unassembled WGS sequence"/>
</dbReference>
<accession>A0A9D1HP35</accession>
<name>A0A9D1HP35_9FIRM</name>
<feature type="transmembrane region" description="Helical" evidence="1">
    <location>
        <begin position="36"/>
        <end position="54"/>
    </location>
</feature>
<gene>
    <name evidence="2" type="ORF">IAD15_04510</name>
</gene>
<feature type="transmembrane region" description="Helical" evidence="1">
    <location>
        <begin position="60"/>
        <end position="79"/>
    </location>
</feature>
<evidence type="ECO:0000256" key="1">
    <source>
        <dbReference type="SAM" id="Phobius"/>
    </source>
</evidence>
<sequence>MDTSKIIRLLSWLCVPLIVIQWYFKMVWLKLDYSGLSHVCWLSLLYLGAYTYAFRSSTWYGRYLPMWLIWLVLNGVMALTLRNVNVLLSIDLWVNLLLSLYLKYTQQ</sequence>
<organism evidence="2 3">
    <name type="scientific">Candidatus Fimiplasma intestinipullorum</name>
    <dbReference type="NCBI Taxonomy" id="2840825"/>
    <lineage>
        <taxon>Bacteria</taxon>
        <taxon>Bacillati</taxon>
        <taxon>Bacillota</taxon>
        <taxon>Clostridia</taxon>
        <taxon>Eubacteriales</taxon>
        <taxon>Candidatus Fimiplasma</taxon>
    </lineage>
</organism>
<reference evidence="2" key="1">
    <citation type="submission" date="2020-10" db="EMBL/GenBank/DDBJ databases">
        <authorList>
            <person name="Gilroy R."/>
        </authorList>
    </citation>
    <scope>NUCLEOTIDE SEQUENCE</scope>
    <source>
        <strain evidence="2">CHK195-11698</strain>
    </source>
</reference>
<keyword evidence="1" id="KW-0472">Membrane</keyword>
<evidence type="ECO:0000313" key="3">
    <source>
        <dbReference type="Proteomes" id="UP000824175"/>
    </source>
</evidence>
<reference evidence="2" key="2">
    <citation type="journal article" date="2021" name="PeerJ">
        <title>Extensive microbial diversity within the chicken gut microbiome revealed by metagenomics and culture.</title>
        <authorList>
            <person name="Gilroy R."/>
            <person name="Ravi A."/>
            <person name="Getino M."/>
            <person name="Pursley I."/>
            <person name="Horton D.L."/>
            <person name="Alikhan N.F."/>
            <person name="Baker D."/>
            <person name="Gharbi K."/>
            <person name="Hall N."/>
            <person name="Watson M."/>
            <person name="Adriaenssens E.M."/>
            <person name="Foster-Nyarko E."/>
            <person name="Jarju S."/>
            <person name="Secka A."/>
            <person name="Antonio M."/>
            <person name="Oren A."/>
            <person name="Chaudhuri R.R."/>
            <person name="La Ragione R."/>
            <person name="Hildebrand F."/>
            <person name="Pallen M.J."/>
        </authorList>
    </citation>
    <scope>NUCLEOTIDE SEQUENCE</scope>
    <source>
        <strain evidence="2">CHK195-11698</strain>
    </source>
</reference>
<evidence type="ECO:0000313" key="2">
    <source>
        <dbReference type="EMBL" id="HIU13312.1"/>
    </source>
</evidence>
<dbReference type="AlphaFoldDB" id="A0A9D1HP35"/>
<keyword evidence="1" id="KW-0812">Transmembrane</keyword>
<proteinExistence type="predicted"/>
<keyword evidence="1" id="KW-1133">Transmembrane helix</keyword>